<dbReference type="InterPro" id="IPR002052">
    <property type="entry name" value="DNA_methylase_N6_adenine_CS"/>
</dbReference>
<dbReference type="InterPro" id="IPR050210">
    <property type="entry name" value="tRNA_Adenine-N(6)_MTase"/>
</dbReference>
<sequence length="253" mass="29021">MPNNYFQFKQFTVQQEKAALKVSTDSCLFGAWIAGEVRSKKYEVRSGSNTLTTHHSPLTILDIGAGTGLLMLMLAQKYDALIDGIEIDEPSYQQAEENIEASIWKERLQLFHADVKQFSFSKKYDLIISNPPFYEGDLKSGTANRNVAMHDEGLKLDELIRIVNDNLTDDGSFAVLLPYVRTERMIELAEGYNLHLRTHIQVKQTVKHGYFRSMLLFSKTTTEPVVEELAVKDENNEYTTQFVNLLKDYYLYL</sequence>
<comment type="catalytic activity">
    <reaction evidence="6">
        <text>adenosine(37) in tRNA1(Val) + S-adenosyl-L-methionine = N(6)-methyladenosine(37) in tRNA1(Val) + S-adenosyl-L-homocysteine + H(+)</text>
        <dbReference type="Rhea" id="RHEA:43160"/>
        <dbReference type="Rhea" id="RHEA-COMP:10369"/>
        <dbReference type="Rhea" id="RHEA-COMP:10370"/>
        <dbReference type="ChEBI" id="CHEBI:15378"/>
        <dbReference type="ChEBI" id="CHEBI:57856"/>
        <dbReference type="ChEBI" id="CHEBI:59789"/>
        <dbReference type="ChEBI" id="CHEBI:74411"/>
        <dbReference type="ChEBI" id="CHEBI:74449"/>
        <dbReference type="EC" id="2.1.1.223"/>
    </reaction>
</comment>
<evidence type="ECO:0000256" key="1">
    <source>
        <dbReference type="ARBA" id="ARBA00022490"/>
    </source>
</evidence>
<dbReference type="GO" id="GO:0016430">
    <property type="term" value="F:tRNA (adenine-N6)-methyltransferase activity"/>
    <property type="evidence" value="ECO:0007669"/>
    <property type="project" value="UniProtKB-UniRule"/>
</dbReference>
<organism evidence="8 9">
    <name type="scientific">Lacibacter sediminis</name>
    <dbReference type="NCBI Taxonomy" id="2760713"/>
    <lineage>
        <taxon>Bacteria</taxon>
        <taxon>Pseudomonadati</taxon>
        <taxon>Bacteroidota</taxon>
        <taxon>Chitinophagia</taxon>
        <taxon>Chitinophagales</taxon>
        <taxon>Chitinophagaceae</taxon>
        <taxon>Lacibacter</taxon>
    </lineage>
</organism>
<evidence type="ECO:0000256" key="3">
    <source>
        <dbReference type="ARBA" id="ARBA00022679"/>
    </source>
</evidence>
<evidence type="ECO:0000256" key="2">
    <source>
        <dbReference type="ARBA" id="ARBA00022603"/>
    </source>
</evidence>
<dbReference type="InterPro" id="IPR029063">
    <property type="entry name" value="SAM-dependent_MTases_sf"/>
</dbReference>
<keyword evidence="2 6" id="KW-0489">Methyltransferase</keyword>
<evidence type="ECO:0000313" key="9">
    <source>
        <dbReference type="Proteomes" id="UP000515344"/>
    </source>
</evidence>
<dbReference type="InterPro" id="IPR007848">
    <property type="entry name" value="Small_mtfrase_dom"/>
</dbReference>
<name>A0A7G5XBW9_9BACT</name>
<dbReference type="PANTHER" id="PTHR47739:SF1">
    <property type="entry name" value="TRNA1(VAL) (ADENINE(37)-N6)-METHYLTRANSFERASE"/>
    <property type="match status" value="1"/>
</dbReference>
<dbReference type="EMBL" id="CP060007">
    <property type="protein sequence ID" value="QNA42972.1"/>
    <property type="molecule type" value="Genomic_DNA"/>
</dbReference>
<comment type="subcellular location">
    <subcellularLocation>
        <location evidence="6">Cytoplasm</location>
    </subcellularLocation>
</comment>
<dbReference type="PROSITE" id="PS00092">
    <property type="entry name" value="N6_MTASE"/>
    <property type="match status" value="1"/>
</dbReference>
<dbReference type="AlphaFoldDB" id="A0A7G5XBW9"/>
<keyword evidence="1 6" id="KW-0963">Cytoplasm</keyword>
<dbReference type="CDD" id="cd02440">
    <property type="entry name" value="AdoMet_MTases"/>
    <property type="match status" value="1"/>
</dbReference>
<dbReference type="GO" id="GO:0003676">
    <property type="term" value="F:nucleic acid binding"/>
    <property type="evidence" value="ECO:0007669"/>
    <property type="project" value="InterPro"/>
</dbReference>
<dbReference type="KEGG" id="lacs:H4075_12830"/>
<keyword evidence="3 6" id="KW-0808">Transferase</keyword>
<dbReference type="EC" id="2.1.1.223" evidence="6"/>
<dbReference type="HAMAP" id="MF_01872">
    <property type="entry name" value="tRNA_methyltr_YfiC"/>
    <property type="match status" value="1"/>
</dbReference>
<dbReference type="InterPro" id="IPR022882">
    <property type="entry name" value="tRNA_adenine-N6_MeTrfase"/>
</dbReference>
<dbReference type="SUPFAM" id="SSF53335">
    <property type="entry name" value="S-adenosyl-L-methionine-dependent methyltransferases"/>
    <property type="match status" value="1"/>
</dbReference>
<reference evidence="9" key="1">
    <citation type="submission" date="2020-08" db="EMBL/GenBank/DDBJ databases">
        <title>Lacibacter sp. S13-6-6 genome sequencing.</title>
        <authorList>
            <person name="Jin L."/>
        </authorList>
    </citation>
    <scope>NUCLEOTIDE SEQUENCE [LARGE SCALE GENOMIC DNA]</scope>
    <source>
        <strain evidence="9">S13-6-6</strain>
    </source>
</reference>
<dbReference type="GO" id="GO:0032259">
    <property type="term" value="P:methylation"/>
    <property type="evidence" value="ECO:0007669"/>
    <property type="project" value="UniProtKB-KW"/>
</dbReference>
<dbReference type="GO" id="GO:0008033">
    <property type="term" value="P:tRNA processing"/>
    <property type="evidence" value="ECO:0007669"/>
    <property type="project" value="UniProtKB-UniRule"/>
</dbReference>
<keyword evidence="9" id="KW-1185">Reference proteome</keyword>
<dbReference type="PANTHER" id="PTHR47739">
    <property type="entry name" value="TRNA1(VAL) (ADENINE(37)-N6)-METHYLTRANSFERASE"/>
    <property type="match status" value="1"/>
</dbReference>
<proteinExistence type="inferred from homology"/>
<keyword evidence="5 6" id="KW-0819">tRNA processing</keyword>
<feature type="domain" description="Methyltransferase small" evidence="7">
    <location>
        <begin position="47"/>
        <end position="155"/>
    </location>
</feature>
<accession>A0A7G5XBW9</accession>
<comment type="function">
    <text evidence="6">Specifically methylates the adenine in position 37 of tRNA(1)(Val) (anticodon cmo5UAC).</text>
</comment>
<dbReference type="GO" id="GO:0005737">
    <property type="term" value="C:cytoplasm"/>
    <property type="evidence" value="ECO:0007669"/>
    <property type="project" value="UniProtKB-SubCell"/>
</dbReference>
<evidence type="ECO:0000256" key="5">
    <source>
        <dbReference type="ARBA" id="ARBA00022694"/>
    </source>
</evidence>
<gene>
    <name evidence="8" type="ORF">H4075_12830</name>
</gene>
<comment type="similarity">
    <text evidence="6">Belongs to the methyltransferase superfamily. tRNA (adenine-N(6)-)-methyltransferase family.</text>
</comment>
<evidence type="ECO:0000256" key="4">
    <source>
        <dbReference type="ARBA" id="ARBA00022691"/>
    </source>
</evidence>
<keyword evidence="4 6" id="KW-0949">S-adenosyl-L-methionine</keyword>
<evidence type="ECO:0000256" key="6">
    <source>
        <dbReference type="HAMAP-Rule" id="MF_01872"/>
    </source>
</evidence>
<evidence type="ECO:0000313" key="8">
    <source>
        <dbReference type="EMBL" id="QNA42972.1"/>
    </source>
</evidence>
<dbReference type="Gene3D" id="3.40.50.150">
    <property type="entry name" value="Vaccinia Virus protein VP39"/>
    <property type="match status" value="1"/>
</dbReference>
<protein>
    <recommendedName>
        <fullName evidence="6">tRNA1(Val) (adenine(37)-N6)-methyltransferase</fullName>
        <ecNumber evidence="6">2.1.1.223</ecNumber>
    </recommendedName>
    <alternativeName>
        <fullName evidence="6">tRNA m6A37 methyltransferase</fullName>
    </alternativeName>
</protein>
<dbReference type="Proteomes" id="UP000515344">
    <property type="component" value="Chromosome"/>
</dbReference>
<evidence type="ECO:0000259" key="7">
    <source>
        <dbReference type="Pfam" id="PF05175"/>
    </source>
</evidence>
<dbReference type="RefSeq" id="WP_182801238.1">
    <property type="nucleotide sequence ID" value="NZ_CP060007.1"/>
</dbReference>
<dbReference type="Pfam" id="PF05175">
    <property type="entry name" value="MTS"/>
    <property type="match status" value="1"/>
</dbReference>